<evidence type="ECO:0000256" key="3">
    <source>
        <dbReference type="ARBA" id="ARBA00023123"/>
    </source>
</evidence>
<dbReference type="GO" id="GO:0007015">
    <property type="term" value="P:actin filament organization"/>
    <property type="evidence" value="ECO:0007669"/>
    <property type="project" value="TreeGrafter"/>
</dbReference>
<proteinExistence type="inferred from homology"/>
<comment type="caution">
    <text evidence="8">The sequence shown here is derived from an EMBL/GenBank/DDBJ whole genome shotgun (WGS) entry which is preliminary data.</text>
</comment>
<dbReference type="Proteomes" id="UP000194236">
    <property type="component" value="Unassembled WGS sequence"/>
</dbReference>
<evidence type="ECO:0000256" key="4">
    <source>
        <dbReference type="ARBA" id="ARBA00023175"/>
    </source>
</evidence>
<dbReference type="EMBL" id="MUJZ01040893">
    <property type="protein sequence ID" value="OTF75662.1"/>
    <property type="molecule type" value="Genomic_DNA"/>
</dbReference>
<accession>A0A1Y3B4B3</accession>
<evidence type="ECO:0000256" key="5">
    <source>
        <dbReference type="ARBA" id="ARBA00023203"/>
    </source>
</evidence>
<keyword evidence="4 6" id="KW-0505">Motor protein</keyword>
<dbReference type="GO" id="GO:0005737">
    <property type="term" value="C:cytoplasm"/>
    <property type="evidence" value="ECO:0007669"/>
    <property type="project" value="TreeGrafter"/>
</dbReference>
<keyword evidence="9" id="KW-1185">Reference proteome</keyword>
<keyword evidence="3 6" id="KW-0518">Myosin</keyword>
<evidence type="ECO:0000313" key="8">
    <source>
        <dbReference type="EMBL" id="OTF75662.1"/>
    </source>
</evidence>
<name>A0A1Y3B4B3_EURMA</name>
<dbReference type="PROSITE" id="PS51456">
    <property type="entry name" value="MYOSIN_MOTOR"/>
    <property type="match status" value="1"/>
</dbReference>
<dbReference type="GO" id="GO:0005524">
    <property type="term" value="F:ATP binding"/>
    <property type="evidence" value="ECO:0007669"/>
    <property type="project" value="UniProtKB-UniRule"/>
</dbReference>
<feature type="domain" description="Myosin motor" evidence="7">
    <location>
        <begin position="1"/>
        <end position="521"/>
    </location>
</feature>
<evidence type="ECO:0000313" key="9">
    <source>
        <dbReference type="Proteomes" id="UP000194236"/>
    </source>
</evidence>
<dbReference type="Gene3D" id="1.10.10.820">
    <property type="match status" value="1"/>
</dbReference>
<keyword evidence="2 6" id="KW-0067">ATP-binding</keyword>
<dbReference type="Gene3D" id="3.40.850.10">
    <property type="entry name" value="Kinesin motor domain"/>
    <property type="match status" value="1"/>
</dbReference>
<comment type="similarity">
    <text evidence="6">Belongs to the TRAFAC class myosin-kinesin ATPase superfamily. Myosin family.</text>
</comment>
<dbReference type="InterPro" id="IPR001609">
    <property type="entry name" value="Myosin_head_motor_dom-like"/>
</dbReference>
<evidence type="ECO:0000259" key="7">
    <source>
        <dbReference type="PROSITE" id="PS51456"/>
    </source>
</evidence>
<protein>
    <recommendedName>
        <fullName evidence="7">Myosin motor domain-containing protein</fullName>
    </recommendedName>
</protein>
<evidence type="ECO:0000256" key="6">
    <source>
        <dbReference type="PROSITE-ProRule" id="PRU00782"/>
    </source>
</evidence>
<dbReference type="OrthoDB" id="6508071at2759"/>
<sequence length="521" mass="61005">MEMYRTTTTTTNTTTTTDKRPHIFAVANLAYRIIFEQNTGCSIIVTGESGSGKTEASKLLLLFLSHVFRMNNQQQPSLEIENVVDIAIKSNCILESFGNAMTICNDNSSRFGKFSEISFVRDDVQPDDHHQNYHYSFGTIHDYLLEKCRVIGQQEGERNFHCFYQMLSVLNSQKYGHLFFEFDVLDIDVNSYDYLNGSSKSQIHTQDELNFEQVFDSMLAIGFDYEEIRSIYKVLAAILVLGNIRFTLLQQCSDEEFGDYKNALNFLDREFLEKFCQFLSLDFHNTLLTLCSRLIRTPNESVRKSYDHRQAIQSRDAMAKALYNNLFGYILKRINVRLKLEKERTVADDDRPLRIDTIGILDIYGFEVFEKNKNGKNGFEQFMINYSNEKLHQLFIDSIMKKEQSLYEQEDICWKKIDFEDHQVICQIYRGIFAILDEICATVGTHQHDDSRFLKFLGHHFKDDRHFRIQKDDFGFIINHFDGEVQYTIDGFVEKNLNQLYHDHYELIQTTTNPFVEGKKK</sequence>
<dbReference type="Gene3D" id="1.20.120.720">
    <property type="entry name" value="Myosin VI head, motor domain, U50 subdomain"/>
    <property type="match status" value="1"/>
</dbReference>
<evidence type="ECO:0000256" key="1">
    <source>
        <dbReference type="ARBA" id="ARBA00022741"/>
    </source>
</evidence>
<reference evidence="8 9" key="1">
    <citation type="submission" date="2017-03" db="EMBL/GenBank/DDBJ databases">
        <title>Genome Survey of Euroglyphus maynei.</title>
        <authorList>
            <person name="Arlian L.G."/>
            <person name="Morgan M.S."/>
            <person name="Rider S.D."/>
        </authorList>
    </citation>
    <scope>NUCLEOTIDE SEQUENCE [LARGE SCALE GENOMIC DNA]</scope>
    <source>
        <strain evidence="8">Arlian Lab</strain>
        <tissue evidence="8">Whole body</tissue>
    </source>
</reference>
<evidence type="ECO:0000256" key="2">
    <source>
        <dbReference type="ARBA" id="ARBA00022840"/>
    </source>
</evidence>
<dbReference type="GO" id="GO:0000146">
    <property type="term" value="F:microfilament motor activity"/>
    <property type="evidence" value="ECO:0007669"/>
    <property type="project" value="TreeGrafter"/>
</dbReference>
<dbReference type="SMART" id="SM00242">
    <property type="entry name" value="MYSc"/>
    <property type="match status" value="1"/>
</dbReference>
<dbReference type="PRINTS" id="PR00193">
    <property type="entry name" value="MYOSINHEAVY"/>
</dbReference>
<dbReference type="InterPro" id="IPR036961">
    <property type="entry name" value="Kinesin_motor_dom_sf"/>
</dbReference>
<dbReference type="PANTHER" id="PTHR13140">
    <property type="entry name" value="MYOSIN"/>
    <property type="match status" value="1"/>
</dbReference>
<dbReference type="Pfam" id="PF00063">
    <property type="entry name" value="Myosin_head"/>
    <property type="match status" value="1"/>
</dbReference>
<dbReference type="GO" id="GO:0016459">
    <property type="term" value="C:myosin complex"/>
    <property type="evidence" value="ECO:0007669"/>
    <property type="project" value="UniProtKB-KW"/>
</dbReference>
<gene>
    <name evidence="8" type="ORF">BLA29_003719</name>
</gene>
<keyword evidence="5 6" id="KW-0009">Actin-binding</keyword>
<dbReference type="AlphaFoldDB" id="A0A1Y3B4B3"/>
<dbReference type="GO" id="GO:0051015">
    <property type="term" value="F:actin filament binding"/>
    <property type="evidence" value="ECO:0007669"/>
    <property type="project" value="TreeGrafter"/>
</dbReference>
<dbReference type="SUPFAM" id="SSF52540">
    <property type="entry name" value="P-loop containing nucleoside triphosphate hydrolases"/>
    <property type="match status" value="1"/>
</dbReference>
<organism evidence="8 9">
    <name type="scientific">Euroglyphus maynei</name>
    <name type="common">Mayne's house dust mite</name>
    <dbReference type="NCBI Taxonomy" id="6958"/>
    <lineage>
        <taxon>Eukaryota</taxon>
        <taxon>Metazoa</taxon>
        <taxon>Ecdysozoa</taxon>
        <taxon>Arthropoda</taxon>
        <taxon>Chelicerata</taxon>
        <taxon>Arachnida</taxon>
        <taxon>Acari</taxon>
        <taxon>Acariformes</taxon>
        <taxon>Sarcoptiformes</taxon>
        <taxon>Astigmata</taxon>
        <taxon>Psoroptidia</taxon>
        <taxon>Analgoidea</taxon>
        <taxon>Pyroglyphidae</taxon>
        <taxon>Pyroglyphinae</taxon>
        <taxon>Euroglyphus</taxon>
    </lineage>
</organism>
<dbReference type="InterPro" id="IPR027417">
    <property type="entry name" value="P-loop_NTPase"/>
</dbReference>
<keyword evidence="1 6" id="KW-0547">Nucleotide-binding</keyword>
<feature type="binding site" evidence="6">
    <location>
        <begin position="47"/>
        <end position="54"/>
    </location>
    <ligand>
        <name>ATP</name>
        <dbReference type="ChEBI" id="CHEBI:30616"/>
    </ligand>
</feature>
<dbReference type="CDD" id="cd00124">
    <property type="entry name" value="MYSc"/>
    <property type="match status" value="1"/>
</dbReference>
<dbReference type="GO" id="GO:0016020">
    <property type="term" value="C:membrane"/>
    <property type="evidence" value="ECO:0007669"/>
    <property type="project" value="TreeGrafter"/>
</dbReference>
<comment type="caution">
    <text evidence="6">Lacks conserved residue(s) required for the propagation of feature annotation.</text>
</comment>
<dbReference type="Gene3D" id="1.20.58.530">
    <property type="match status" value="1"/>
</dbReference>